<feature type="region of interest" description="Disordered" evidence="1">
    <location>
        <begin position="1"/>
        <end position="20"/>
    </location>
</feature>
<sequence>MKPKITSIAKNPSPPITPSSPIEVSNIYVIHDEPRYDVNLVVHQKDESISTTPDIIVVDRDEEEPTEENG</sequence>
<comment type="caution">
    <text evidence="2">The sequence shown here is derived from an EMBL/GenBank/DDBJ whole genome shotgun (WGS) entry which is preliminary data.</text>
</comment>
<dbReference type="AlphaFoldDB" id="A0A815UMK8"/>
<organism evidence="2 3">
    <name type="scientific">Rotaria sordida</name>
    <dbReference type="NCBI Taxonomy" id="392033"/>
    <lineage>
        <taxon>Eukaryota</taxon>
        <taxon>Metazoa</taxon>
        <taxon>Spiralia</taxon>
        <taxon>Gnathifera</taxon>
        <taxon>Rotifera</taxon>
        <taxon>Eurotatoria</taxon>
        <taxon>Bdelloidea</taxon>
        <taxon>Philodinida</taxon>
        <taxon>Philodinidae</taxon>
        <taxon>Rotaria</taxon>
    </lineage>
</organism>
<feature type="non-terminal residue" evidence="2">
    <location>
        <position position="70"/>
    </location>
</feature>
<protein>
    <submittedName>
        <fullName evidence="2">Uncharacterized protein</fullName>
    </submittedName>
</protein>
<name>A0A815UMK8_9BILA</name>
<accession>A0A815UMK8</accession>
<proteinExistence type="predicted"/>
<dbReference type="Proteomes" id="UP000663864">
    <property type="component" value="Unassembled WGS sequence"/>
</dbReference>
<gene>
    <name evidence="2" type="ORF">ZHD862_LOCUS38375</name>
</gene>
<reference evidence="2" key="1">
    <citation type="submission" date="2021-02" db="EMBL/GenBank/DDBJ databases">
        <authorList>
            <person name="Nowell W R."/>
        </authorList>
    </citation>
    <scope>NUCLEOTIDE SEQUENCE</scope>
</reference>
<dbReference type="EMBL" id="CAJNOT010008822">
    <property type="protein sequence ID" value="CAF1521173.1"/>
    <property type="molecule type" value="Genomic_DNA"/>
</dbReference>
<evidence type="ECO:0000256" key="1">
    <source>
        <dbReference type="SAM" id="MobiDB-lite"/>
    </source>
</evidence>
<evidence type="ECO:0000313" key="2">
    <source>
        <dbReference type="EMBL" id="CAF1521173.1"/>
    </source>
</evidence>
<evidence type="ECO:0000313" key="3">
    <source>
        <dbReference type="Proteomes" id="UP000663864"/>
    </source>
</evidence>